<evidence type="ECO:0000259" key="4">
    <source>
        <dbReference type="Pfam" id="PF01370"/>
    </source>
</evidence>
<dbReference type="GO" id="GO:0016853">
    <property type="term" value="F:isomerase activity"/>
    <property type="evidence" value="ECO:0007669"/>
    <property type="project" value="UniProtKB-KW"/>
</dbReference>
<comment type="similarity">
    <text evidence="1">Belongs to the NAD(P)-dependent epimerase/dehydratase family.</text>
</comment>
<accession>A0A1Q3AML4</accession>
<dbReference type="CDD" id="cd05266">
    <property type="entry name" value="SDR_a4"/>
    <property type="match status" value="1"/>
</dbReference>
<dbReference type="Proteomes" id="UP000187406">
    <property type="component" value="Unassembled WGS sequence"/>
</dbReference>
<sequence>MEANKLSAIPIGLGETQGNSVLANCQTSTFNPDSFRRSRTEKSQWESRNRMFILGMGFVGQFFANELKKKQNWIVSGTCKSLIKKKELEGRGFDVHLFDANDPQLEILNTLKSYTHLLVSIPPLVGDGDPMLQHGQHLRTTLMDGSLRWLCYLSSTSVYGHSDGAWADEDCPTSPISESAKLRLVAEEGWLNLAYDLGVSAHVFRLGGIYGPGRSALDTIIKQKPLSNGQKMRLSTQYTSRVHVEDICQALDASIYRPSSRKIYNIVDDDPSPREEVFAYARTLVEKKWPSRLKQSVSPERAESLSQEITSRGEKRVSNAHMKNELGVRLLHPSFRSGLLSIFNQMENPFP</sequence>
<dbReference type="Gene3D" id="3.40.50.720">
    <property type="entry name" value="NAD(P)-binding Rossmann-like Domain"/>
    <property type="match status" value="1"/>
</dbReference>
<dbReference type="FunCoup" id="A0A1Q3AML4">
    <property type="interactions" value="41"/>
</dbReference>
<dbReference type="EMBL" id="BDDD01000008">
    <property type="protein sequence ID" value="GAV56870.1"/>
    <property type="molecule type" value="Genomic_DNA"/>
</dbReference>
<dbReference type="Pfam" id="PF01370">
    <property type="entry name" value="Epimerase"/>
    <property type="match status" value="1"/>
</dbReference>
<name>A0A1Q3AML4_CEPFO</name>
<keyword evidence="6" id="KW-1185">Reference proteome</keyword>
<evidence type="ECO:0000256" key="2">
    <source>
        <dbReference type="ARBA" id="ARBA00023027"/>
    </source>
</evidence>
<keyword evidence="2" id="KW-0520">NAD</keyword>
<gene>
    <name evidence="5" type="ORF">CFOL_v3_00411</name>
</gene>
<feature type="domain" description="NAD-dependent epimerase/dehydratase" evidence="4">
    <location>
        <begin position="150"/>
        <end position="266"/>
    </location>
</feature>
<dbReference type="PANTHER" id="PTHR43574">
    <property type="entry name" value="EPIMERASE-RELATED"/>
    <property type="match status" value="1"/>
</dbReference>
<protein>
    <submittedName>
        <fullName evidence="5">Epimerase domain-containing protein</fullName>
    </submittedName>
</protein>
<dbReference type="SUPFAM" id="SSF51735">
    <property type="entry name" value="NAD(P)-binding Rossmann-fold domains"/>
    <property type="match status" value="1"/>
</dbReference>
<dbReference type="STRING" id="3775.A0A1Q3AML4"/>
<comment type="caution">
    <text evidence="5">The sequence shown here is derived from an EMBL/GenBank/DDBJ whole genome shotgun (WGS) entry which is preliminary data.</text>
</comment>
<dbReference type="OrthoDB" id="5824at2759"/>
<evidence type="ECO:0000313" key="6">
    <source>
        <dbReference type="Proteomes" id="UP000187406"/>
    </source>
</evidence>
<dbReference type="InterPro" id="IPR036291">
    <property type="entry name" value="NAD(P)-bd_dom_sf"/>
</dbReference>
<organism evidence="5 6">
    <name type="scientific">Cephalotus follicularis</name>
    <name type="common">Albany pitcher plant</name>
    <dbReference type="NCBI Taxonomy" id="3775"/>
    <lineage>
        <taxon>Eukaryota</taxon>
        <taxon>Viridiplantae</taxon>
        <taxon>Streptophyta</taxon>
        <taxon>Embryophyta</taxon>
        <taxon>Tracheophyta</taxon>
        <taxon>Spermatophyta</taxon>
        <taxon>Magnoliopsida</taxon>
        <taxon>eudicotyledons</taxon>
        <taxon>Gunneridae</taxon>
        <taxon>Pentapetalae</taxon>
        <taxon>rosids</taxon>
        <taxon>fabids</taxon>
        <taxon>Oxalidales</taxon>
        <taxon>Cephalotaceae</taxon>
        <taxon>Cephalotus</taxon>
    </lineage>
</organism>
<reference evidence="6" key="1">
    <citation type="submission" date="2016-04" db="EMBL/GenBank/DDBJ databases">
        <title>Cephalotus genome sequencing.</title>
        <authorList>
            <person name="Fukushima K."/>
            <person name="Hasebe M."/>
            <person name="Fang X."/>
        </authorList>
    </citation>
    <scope>NUCLEOTIDE SEQUENCE [LARGE SCALE GENOMIC DNA]</scope>
    <source>
        <strain evidence="6">cv. St1</strain>
    </source>
</reference>
<dbReference type="InterPro" id="IPR001509">
    <property type="entry name" value="Epimerase_deHydtase"/>
</dbReference>
<proteinExistence type="inferred from homology"/>
<evidence type="ECO:0000256" key="1">
    <source>
        <dbReference type="ARBA" id="ARBA00007637"/>
    </source>
</evidence>
<evidence type="ECO:0000313" key="5">
    <source>
        <dbReference type="EMBL" id="GAV56870.1"/>
    </source>
</evidence>
<dbReference type="AlphaFoldDB" id="A0A1Q3AML4"/>
<dbReference type="InParanoid" id="A0A1Q3AML4"/>
<keyword evidence="3" id="KW-0413">Isomerase</keyword>
<evidence type="ECO:0000256" key="3">
    <source>
        <dbReference type="ARBA" id="ARBA00023235"/>
    </source>
</evidence>